<keyword evidence="2" id="KW-1185">Reference proteome</keyword>
<gene>
    <name evidence="1" type="ORF">Hypma_010522</name>
</gene>
<dbReference type="InParanoid" id="A0A369JRI9"/>
<name>A0A369JRI9_HYPMA</name>
<protein>
    <submittedName>
        <fullName evidence="1">Uncharacterized protein</fullName>
    </submittedName>
</protein>
<proteinExistence type="predicted"/>
<dbReference type="Proteomes" id="UP000076154">
    <property type="component" value="Unassembled WGS sequence"/>
</dbReference>
<accession>A0A369JRI9</accession>
<reference evidence="1" key="1">
    <citation type="submission" date="2018-04" db="EMBL/GenBank/DDBJ databases">
        <title>Whole genome sequencing of Hypsizygus marmoreus.</title>
        <authorList>
            <person name="Choi I.-G."/>
            <person name="Min B."/>
            <person name="Kim J.-G."/>
            <person name="Kim S."/>
            <person name="Oh Y.-L."/>
            <person name="Kong W.-S."/>
            <person name="Park H."/>
            <person name="Jeong J."/>
            <person name="Song E.-S."/>
        </authorList>
    </citation>
    <scope>NUCLEOTIDE SEQUENCE [LARGE SCALE GENOMIC DNA]</scope>
    <source>
        <strain evidence="1">51987-8</strain>
    </source>
</reference>
<comment type="caution">
    <text evidence="1">The sequence shown here is derived from an EMBL/GenBank/DDBJ whole genome shotgun (WGS) entry which is preliminary data.</text>
</comment>
<organism evidence="1 2">
    <name type="scientific">Hypsizygus marmoreus</name>
    <name type="common">White beech mushroom</name>
    <name type="synonym">Agaricus marmoreus</name>
    <dbReference type="NCBI Taxonomy" id="39966"/>
    <lineage>
        <taxon>Eukaryota</taxon>
        <taxon>Fungi</taxon>
        <taxon>Dikarya</taxon>
        <taxon>Basidiomycota</taxon>
        <taxon>Agaricomycotina</taxon>
        <taxon>Agaricomycetes</taxon>
        <taxon>Agaricomycetidae</taxon>
        <taxon>Agaricales</taxon>
        <taxon>Tricholomatineae</taxon>
        <taxon>Lyophyllaceae</taxon>
        <taxon>Hypsizygus</taxon>
    </lineage>
</organism>
<dbReference type="EMBL" id="LUEZ02000051">
    <property type="protein sequence ID" value="RDB22313.1"/>
    <property type="molecule type" value="Genomic_DNA"/>
</dbReference>
<sequence>MLNPLRDGRVYSELTTRQARTKCIGGLFVRGCGVDVMWVMWVMLEEGRRVWPWREMELGEFGGNGSLAVLMSSEGLCRDVGWWCHVLGCLENPGRGKVGM</sequence>
<dbReference type="AlphaFoldDB" id="A0A369JRI9"/>
<evidence type="ECO:0000313" key="1">
    <source>
        <dbReference type="EMBL" id="RDB22313.1"/>
    </source>
</evidence>
<evidence type="ECO:0000313" key="2">
    <source>
        <dbReference type="Proteomes" id="UP000076154"/>
    </source>
</evidence>